<sequence>MAYHAKYFGDMPSTDESLAQALYLETAQQENFETAVNNGICTALGGE</sequence>
<gene>
    <name evidence="1" type="ORF">PTD2_08169</name>
</gene>
<dbReference type="Proteomes" id="UP000006201">
    <property type="component" value="Unassembled WGS sequence"/>
</dbReference>
<evidence type="ECO:0000313" key="2">
    <source>
        <dbReference type="Proteomes" id="UP000006201"/>
    </source>
</evidence>
<comment type="caution">
    <text evidence="1">The sequence shown here is derived from an EMBL/GenBank/DDBJ whole genome shotgun (WGS) entry which is preliminary data.</text>
</comment>
<reference evidence="1 2" key="1">
    <citation type="submission" date="2006-02" db="EMBL/GenBank/DDBJ databases">
        <authorList>
            <person name="Moran M.A."/>
            <person name="Kjelleberg S."/>
            <person name="Egan S."/>
            <person name="Saunders N."/>
            <person name="Thomas T."/>
            <person name="Ferriera S."/>
            <person name="Johnson J."/>
            <person name="Kravitz S."/>
            <person name="Halpern A."/>
            <person name="Remington K."/>
            <person name="Beeson K."/>
            <person name="Tran B."/>
            <person name="Rogers Y.-H."/>
            <person name="Friedman R."/>
            <person name="Venter J.C."/>
        </authorList>
    </citation>
    <scope>NUCLEOTIDE SEQUENCE [LARGE SCALE GENOMIC DNA]</scope>
    <source>
        <strain evidence="1 2">D2</strain>
    </source>
</reference>
<dbReference type="AlphaFoldDB" id="A4C8T9"/>
<accession>A4C8T9</accession>
<dbReference type="Pfam" id="PF21830">
    <property type="entry name" value="DUF6890"/>
    <property type="match status" value="1"/>
</dbReference>
<dbReference type="HOGENOM" id="CLU_210370_0_0_6"/>
<dbReference type="STRING" id="87626.PTD2_08169"/>
<evidence type="ECO:0000313" key="1">
    <source>
        <dbReference type="EMBL" id="EAR29004.1"/>
    </source>
</evidence>
<proteinExistence type="predicted"/>
<dbReference type="eggNOG" id="ENOG502ZNWP">
    <property type="taxonomic scope" value="Bacteria"/>
</dbReference>
<keyword evidence="2" id="KW-1185">Reference proteome</keyword>
<name>A4C8T9_9GAMM</name>
<dbReference type="OrthoDB" id="9927478at2"/>
<protein>
    <submittedName>
        <fullName evidence="1">Uncharacterized protein</fullName>
    </submittedName>
</protein>
<organism evidence="1 2">
    <name type="scientific">Pseudoalteromonas tunicata D2</name>
    <dbReference type="NCBI Taxonomy" id="87626"/>
    <lineage>
        <taxon>Bacteria</taxon>
        <taxon>Pseudomonadati</taxon>
        <taxon>Pseudomonadota</taxon>
        <taxon>Gammaproteobacteria</taxon>
        <taxon>Alteromonadales</taxon>
        <taxon>Pseudoalteromonadaceae</taxon>
        <taxon>Pseudoalteromonas</taxon>
    </lineage>
</organism>
<dbReference type="InterPro" id="IPR054184">
    <property type="entry name" value="DUF6890"/>
</dbReference>
<dbReference type="RefSeq" id="WP_009838265.1">
    <property type="nucleotide sequence ID" value="NZ_AAOH01000003.1"/>
</dbReference>
<dbReference type="EMBL" id="AAOH01000003">
    <property type="protein sequence ID" value="EAR29004.1"/>
    <property type="molecule type" value="Genomic_DNA"/>
</dbReference>